<feature type="compositionally biased region" description="Low complexity" evidence="5">
    <location>
        <begin position="1466"/>
        <end position="1475"/>
    </location>
</feature>
<dbReference type="Pfam" id="PF11732">
    <property type="entry name" value="Thoc2"/>
    <property type="match status" value="1"/>
</dbReference>
<feature type="compositionally biased region" description="Acidic residues" evidence="5">
    <location>
        <begin position="1898"/>
        <end position="1907"/>
    </location>
</feature>
<reference evidence="9 10" key="1">
    <citation type="submission" date="2023-10" db="EMBL/GenBank/DDBJ databases">
        <authorList>
            <person name="Maclean D."/>
            <person name="Macfadyen A."/>
        </authorList>
    </citation>
    <scope>NUCLEOTIDE SEQUENCE [LARGE SCALE GENOMIC DNA]</scope>
</reference>
<feature type="compositionally biased region" description="Basic and acidic residues" evidence="5">
    <location>
        <begin position="1734"/>
        <end position="1751"/>
    </location>
</feature>
<evidence type="ECO:0000259" key="8">
    <source>
        <dbReference type="Pfam" id="PF16134"/>
    </source>
</evidence>
<gene>
    <name evidence="9" type="ORF">CVIRNUC_002764</name>
</gene>
<feature type="compositionally biased region" description="Low complexity" evidence="5">
    <location>
        <begin position="914"/>
        <end position="926"/>
    </location>
</feature>
<proteinExistence type="inferred from homology"/>
<feature type="domain" description="THO complex subunitTHOC2 N-terminal" evidence="7">
    <location>
        <begin position="597"/>
        <end position="671"/>
    </location>
</feature>
<feature type="compositionally biased region" description="Basic and acidic residues" evidence="5">
    <location>
        <begin position="1581"/>
        <end position="1613"/>
    </location>
</feature>
<feature type="compositionally biased region" description="Low complexity" evidence="5">
    <location>
        <begin position="1754"/>
        <end position="1773"/>
    </location>
</feature>
<feature type="domain" description="THO complex subunitTHOC2 C-terminal" evidence="6">
    <location>
        <begin position="960"/>
        <end position="1295"/>
    </location>
</feature>
<evidence type="ECO:0000256" key="1">
    <source>
        <dbReference type="ARBA" id="ARBA00004123"/>
    </source>
</evidence>
<feature type="compositionally biased region" description="Basic and acidic residues" evidence="5">
    <location>
        <begin position="1476"/>
        <end position="1530"/>
    </location>
</feature>
<dbReference type="GO" id="GO:0003729">
    <property type="term" value="F:mRNA binding"/>
    <property type="evidence" value="ECO:0007669"/>
    <property type="project" value="TreeGrafter"/>
</dbReference>
<comment type="subcellular location">
    <subcellularLocation>
        <location evidence="1">Nucleus</location>
    </subcellularLocation>
</comment>
<dbReference type="InterPro" id="IPR021418">
    <property type="entry name" value="THO_THOC2_C"/>
</dbReference>
<dbReference type="GO" id="GO:0006397">
    <property type="term" value="P:mRNA processing"/>
    <property type="evidence" value="ECO:0007669"/>
    <property type="project" value="InterPro"/>
</dbReference>
<feature type="compositionally biased region" description="Basic and acidic residues" evidence="5">
    <location>
        <begin position="1416"/>
        <end position="1451"/>
    </location>
</feature>
<evidence type="ECO:0000313" key="9">
    <source>
        <dbReference type="EMBL" id="CAK0760353.1"/>
    </source>
</evidence>
<feature type="compositionally biased region" description="Basic and acidic residues" evidence="5">
    <location>
        <begin position="1540"/>
        <end position="1568"/>
    </location>
</feature>
<evidence type="ECO:0000256" key="2">
    <source>
        <dbReference type="ARBA" id="ARBA00007857"/>
    </source>
</evidence>
<dbReference type="GO" id="GO:0000445">
    <property type="term" value="C:THO complex part of transcription export complex"/>
    <property type="evidence" value="ECO:0007669"/>
    <property type="project" value="TreeGrafter"/>
</dbReference>
<feature type="compositionally biased region" description="Acidic residues" evidence="5">
    <location>
        <begin position="881"/>
        <end position="894"/>
    </location>
</feature>
<dbReference type="InterPro" id="IPR021726">
    <property type="entry name" value="THO_THOC2_N"/>
</dbReference>
<dbReference type="Pfam" id="PF11262">
    <property type="entry name" value="Tho2"/>
    <property type="match status" value="1"/>
</dbReference>
<feature type="compositionally biased region" description="Low complexity" evidence="5">
    <location>
        <begin position="1666"/>
        <end position="1681"/>
    </location>
</feature>
<dbReference type="Pfam" id="PF16134">
    <property type="entry name" value="THOC2_N"/>
    <property type="match status" value="2"/>
</dbReference>
<feature type="compositionally biased region" description="Low complexity" evidence="5">
    <location>
        <begin position="1404"/>
        <end position="1413"/>
    </location>
</feature>
<comment type="caution">
    <text evidence="9">The sequence shown here is derived from an EMBL/GenBank/DDBJ whole genome shotgun (WGS) entry which is preliminary data.</text>
</comment>
<feature type="region of interest" description="Disordered" evidence="5">
    <location>
        <begin position="1307"/>
        <end position="1932"/>
    </location>
</feature>
<sequence length="1932" mass="210558">MALQSHSTWEYQDGRLATADVIKGLTDGKVVASDIGATVLGIDESNVREYLLELMYAVVAGQLPASKFSVGLKASGVSMEAQSPAVLVQLLWVAWTHLTYREAGTAEHKSNLVDLTKELEKAQLVTKDVLVMNADRFFLEEVGAVTRADLLRKKEVQINTRIHYAQRRFNLLREESEGFAKLLEALLRFEMAAMDALHVKLLVKEVKALIGFFDLDPKRVYDLVLDAYEQMPDQAAFLQLTALFSQDARTQILGFRFARIASESKSEPQALFQIAAQLIKAGQVQLEALMGHLCPSAEDTKAAHTQATSELNTAVQKIGTISLTQSANDKDVEGRSQKVGLTAAKLELDARPLNESIMGAALRTNQFFGLTAALLEAGDWEDGSRLLRHLIDLDVDPVAYPPIARALCRVALSHVALTYSGLYPDGMRGQSLLSRKDGGRTIPVPPLSEDAVSLLLLLGMHAYHDPVLLTQLARIFRHIILANTVLFASPATIGEAYERSCMMEQLLIDCLLPGMSMVPALTALANEVWGAVNLLDCTDRWRIYTAWRAKTAASPLLTGASKMASAETRKVLRRLHVTGAQDKHEKRRESAPFARLLGKASHANPLAVCSVLVGQVEAYSVMSEPIVDALYYFSALSFDVLSFLIIERLAASGRPKLKDDGINISDWLQALCIFTGRACQACSKLDVQAICQYVADTLKQAESYDLLVLRSIVEDMTGISLVSDVSGEQVEALAGGPHLQRLILSQDRNDRQLSARSIRSTTQRLASALQQGAPQEQLALSLLVMLAQQRRYISVQTQTGPLKLITELLDRAQESLHLYVEFLSSAMRLEAYDAMLPSITDLVQKYCIDIEVALQAHRPLLRALSPPDSAHVASLPNGDANMDDGEAEEGELEEGEAHQENGDTAMPDARAEGESSSDAADATAPGNGPPAEPAAEEEEGAAAWQETMNDIRAALPENVWESISPEFYQAFWSLRYDDIVVPVDRYHREQRNLKDAIRGKEEEVITCGKLADELRRQEAQTRQYGFGGGYPGGGGYQRGMRDNEPEMSLENLLENVKAMEAQIEDMKGVLKELPGELAAQEEHVREMGKVLKARKGLWRCTRSTMVGAYLQHCILPRVTYSPADAAFCAAFMRRLIELSVPWFHAFLYLDAVMKQLIFLLPTCTDREALNLAVFFHETFTLVERWRANEALYSKECSGNPCWAVNSTSAATLKFSDYRKLCYKWQHAVLGALRTALASKEYVQTRNALLFLSYNTKVFPLTQKLGSELKKAAQAVHEQTDRDDVRTMANMYSNNLESEMKRTGRMLSEEAYSGQPSARPPSRPASAGAKQGAGSGSGKAASAAAAKKDAVKAEEMSASDPVKAASSTAKQAPADMEVEAGEVDAKGAHLLRPDAPEFKPGTDSAAAPAAATAAGPKRKETDHASPAQDKEPDAKRTSEKGERASKRPRVDMEAGELTPVPAPGTKQSARSQQQRTAAEERSGSTRRTDESMSARAERKASPREPDSSARAERKAAEREAEKLARREERFAPKAAAPAHTKSSEPPRVPERRGMSEVEGAAKRSSHGSDSKAAASVLSSGLRDGEGKPVHERREKDREPGPGSDRDSGQARERGANAAGGKSRLSRQELKAATPSEKPAQTPVKDGQHEADWNRDARHKDPARKARAAAPSAPSKAEAAAKPAAEHDAKKRKPAVELDDLRERALSSRRPAAKQEAPAAAAGEKEAPRAAAKAISRKEAEPKQTGRAARESKGSAQASGAAEAPNAAKEAAVRASQPELAVRTSTPAKSEAQGTAAPEMPQREPSRQALERSRADSDAPDAARALRGSLPKKFASRIAYPVKQDVGSPRGQQEAAEPMPERAAPEDDNIEADGVKGKKDKKAKKEKKDKKKRKEREAAGEVDDEDDDMLSVRSGKSGKKEKKDKKLKKAKEDS</sequence>
<feature type="compositionally biased region" description="Basic residues" evidence="5">
    <location>
        <begin position="1876"/>
        <end position="1892"/>
    </location>
</feature>
<feature type="compositionally biased region" description="Basic and acidic residues" evidence="5">
    <location>
        <begin position="1382"/>
        <end position="1396"/>
    </location>
</feature>
<organism evidence="9 10">
    <name type="scientific">Coccomyxa viridis</name>
    <dbReference type="NCBI Taxonomy" id="1274662"/>
    <lineage>
        <taxon>Eukaryota</taxon>
        <taxon>Viridiplantae</taxon>
        <taxon>Chlorophyta</taxon>
        <taxon>core chlorophytes</taxon>
        <taxon>Trebouxiophyceae</taxon>
        <taxon>Trebouxiophyceae incertae sedis</taxon>
        <taxon>Coccomyxaceae</taxon>
        <taxon>Coccomyxa</taxon>
    </lineage>
</organism>
<name>A0AAV1HZB8_9CHLO</name>
<dbReference type="EMBL" id="CAUYUE010000004">
    <property type="protein sequence ID" value="CAK0760353.1"/>
    <property type="molecule type" value="Genomic_DNA"/>
</dbReference>
<feature type="compositionally biased region" description="Basic residues" evidence="5">
    <location>
        <begin position="1914"/>
        <end position="1932"/>
    </location>
</feature>
<protein>
    <recommendedName>
        <fullName evidence="3">THO complex subunit 2</fullName>
    </recommendedName>
</protein>
<evidence type="ECO:0000256" key="4">
    <source>
        <dbReference type="ARBA" id="ARBA00023242"/>
    </source>
</evidence>
<dbReference type="InterPro" id="IPR032302">
    <property type="entry name" value="THOC2_N"/>
</dbReference>
<feature type="region of interest" description="Disordered" evidence="5">
    <location>
        <begin position="868"/>
        <end position="942"/>
    </location>
</feature>
<keyword evidence="10" id="KW-1185">Reference proteome</keyword>
<feature type="domain" description="THO complex subunit 2 N-terminal" evidence="8">
    <location>
        <begin position="453"/>
        <end position="576"/>
    </location>
</feature>
<evidence type="ECO:0000259" key="7">
    <source>
        <dbReference type="Pfam" id="PF11732"/>
    </source>
</evidence>
<feature type="domain" description="THO complex subunit 2 N-terminal" evidence="8">
    <location>
        <begin position="43"/>
        <end position="317"/>
    </location>
</feature>
<keyword evidence="4" id="KW-0539">Nucleus</keyword>
<evidence type="ECO:0000256" key="3">
    <source>
        <dbReference type="ARBA" id="ARBA00019596"/>
    </source>
</evidence>
<dbReference type="PANTHER" id="PTHR21597">
    <property type="entry name" value="THO2 PROTEIN"/>
    <property type="match status" value="1"/>
</dbReference>
<dbReference type="Proteomes" id="UP001314263">
    <property type="component" value="Unassembled WGS sequence"/>
</dbReference>
<feature type="compositionally biased region" description="Basic and acidic residues" evidence="5">
    <location>
        <begin position="1345"/>
        <end position="1354"/>
    </location>
</feature>
<evidence type="ECO:0000256" key="5">
    <source>
        <dbReference type="SAM" id="MobiDB-lite"/>
    </source>
</evidence>
<dbReference type="GO" id="GO:0006406">
    <property type="term" value="P:mRNA export from nucleus"/>
    <property type="evidence" value="ECO:0007669"/>
    <property type="project" value="InterPro"/>
</dbReference>
<dbReference type="InterPro" id="IPR040007">
    <property type="entry name" value="Tho2"/>
</dbReference>
<evidence type="ECO:0000259" key="6">
    <source>
        <dbReference type="Pfam" id="PF11262"/>
    </source>
</evidence>
<feature type="compositionally biased region" description="Basic and acidic residues" evidence="5">
    <location>
        <begin position="1682"/>
        <end position="1704"/>
    </location>
</feature>
<evidence type="ECO:0000313" key="10">
    <source>
        <dbReference type="Proteomes" id="UP001314263"/>
    </source>
</evidence>
<dbReference type="PANTHER" id="PTHR21597:SF0">
    <property type="entry name" value="THO COMPLEX SUBUNIT 2"/>
    <property type="match status" value="1"/>
</dbReference>
<feature type="compositionally biased region" description="Basic and acidic residues" evidence="5">
    <location>
        <begin position="1799"/>
        <end position="1815"/>
    </location>
</feature>
<feature type="compositionally biased region" description="Basic and acidic residues" evidence="5">
    <location>
        <begin position="1644"/>
        <end position="1662"/>
    </location>
</feature>
<accession>A0AAV1HZB8</accession>
<comment type="similarity">
    <text evidence="2">Belongs to the THOC2 family.</text>
</comment>